<evidence type="ECO:0000313" key="3">
    <source>
        <dbReference type="EMBL" id="KAG5166114.1"/>
    </source>
</evidence>
<gene>
    <name evidence="3" type="ORF">JR316_008188</name>
</gene>
<sequence length="141" mass="14962">MRILSAVVLSAAFLASAHMTETQDVNSPAAHAVAGNNDIDSATDEHTLHSAKFHHDIQAAQRCPEGLTQCLQDCNRFDPTSHQDGETACSAPQSEGAATKGTAGPDARPDSPSLRDMSGATRRRATARAIMRGAVRRVLKE</sequence>
<evidence type="ECO:0000256" key="2">
    <source>
        <dbReference type="SAM" id="SignalP"/>
    </source>
</evidence>
<feature type="chain" id="PRO_5034852804" evidence="2">
    <location>
        <begin position="23"/>
        <end position="141"/>
    </location>
</feature>
<name>A0A8H8CIL6_PSICU</name>
<proteinExistence type="predicted"/>
<feature type="signal peptide" evidence="2">
    <location>
        <begin position="1"/>
        <end position="22"/>
    </location>
</feature>
<comment type="caution">
    <text evidence="3">The sequence shown here is derived from an EMBL/GenBank/DDBJ whole genome shotgun (WGS) entry which is preliminary data.</text>
</comment>
<dbReference type="EMBL" id="JAFIQS010000008">
    <property type="protein sequence ID" value="KAG5166114.1"/>
    <property type="molecule type" value="Genomic_DNA"/>
</dbReference>
<reference evidence="3" key="1">
    <citation type="submission" date="2021-02" db="EMBL/GenBank/DDBJ databases">
        <title>Psilocybe cubensis genome.</title>
        <authorList>
            <person name="Mckernan K.J."/>
            <person name="Crawford S."/>
            <person name="Trippe A."/>
            <person name="Kane L.T."/>
            <person name="Mclaughlin S."/>
        </authorList>
    </citation>
    <scope>NUCLEOTIDE SEQUENCE [LARGE SCALE GENOMIC DNA]</scope>
    <source>
        <strain evidence="3">MGC-MH-2018</strain>
    </source>
</reference>
<keyword evidence="2" id="KW-0732">Signal</keyword>
<dbReference type="AlphaFoldDB" id="A0A8H8CIL6"/>
<accession>A0A8H8CIL6</accession>
<organism evidence="3">
    <name type="scientific">Psilocybe cubensis</name>
    <name type="common">Psychedelic mushroom</name>
    <name type="synonym">Stropharia cubensis</name>
    <dbReference type="NCBI Taxonomy" id="181762"/>
    <lineage>
        <taxon>Eukaryota</taxon>
        <taxon>Fungi</taxon>
        <taxon>Dikarya</taxon>
        <taxon>Basidiomycota</taxon>
        <taxon>Agaricomycotina</taxon>
        <taxon>Agaricomycetes</taxon>
        <taxon>Agaricomycetidae</taxon>
        <taxon>Agaricales</taxon>
        <taxon>Agaricineae</taxon>
        <taxon>Strophariaceae</taxon>
        <taxon>Psilocybe</taxon>
    </lineage>
</organism>
<feature type="compositionally biased region" description="Basic and acidic residues" evidence="1">
    <location>
        <begin position="75"/>
        <end position="85"/>
    </location>
</feature>
<protein>
    <submittedName>
        <fullName evidence="3">Uncharacterized protein</fullName>
    </submittedName>
</protein>
<evidence type="ECO:0000256" key="1">
    <source>
        <dbReference type="SAM" id="MobiDB-lite"/>
    </source>
</evidence>
<feature type="region of interest" description="Disordered" evidence="1">
    <location>
        <begin position="75"/>
        <end position="133"/>
    </location>
</feature>